<evidence type="ECO:0000313" key="1">
    <source>
        <dbReference type="EMBL" id="OQO12044.1"/>
    </source>
</evidence>
<dbReference type="InParanoid" id="A0A1V8TL52"/>
<dbReference type="EMBL" id="NAJO01000005">
    <property type="protein sequence ID" value="OQO12044.1"/>
    <property type="molecule type" value="Genomic_DNA"/>
</dbReference>
<accession>A0A1V8TL52</accession>
<dbReference type="Proteomes" id="UP000192596">
    <property type="component" value="Unassembled WGS sequence"/>
</dbReference>
<dbReference type="OrthoDB" id="3800738at2759"/>
<protein>
    <submittedName>
        <fullName evidence="1">Uncharacterized protein</fullName>
    </submittedName>
</protein>
<sequence length="225" mass="25405">MAPSNHSSAASRVFRITELAEAILLRVPNMRELFFMQRINKSVRDTIRGSIGLQRRMQLAQDLTVHRAGSRNRFPRNPLLFGKISSATPERPAPFSIFRFYRAKTEVSKRNKITTLVVDLIPEFAGDNTVDHGEIVRRYVDGPVASVRGSWAATRVAPSNMPVIVKAGHHCRKEHPFLVTIKSMTGSTTLGEVADKLVRLIKYRDNCYESGAYSCKARFEYQLLV</sequence>
<organism evidence="1 2">
    <name type="scientific">Cryoendolithus antarcticus</name>
    <dbReference type="NCBI Taxonomy" id="1507870"/>
    <lineage>
        <taxon>Eukaryota</taxon>
        <taxon>Fungi</taxon>
        <taxon>Dikarya</taxon>
        <taxon>Ascomycota</taxon>
        <taxon>Pezizomycotina</taxon>
        <taxon>Dothideomycetes</taxon>
        <taxon>Dothideomycetidae</taxon>
        <taxon>Cladosporiales</taxon>
        <taxon>Cladosporiaceae</taxon>
        <taxon>Cryoendolithus</taxon>
    </lineage>
</organism>
<dbReference type="AlphaFoldDB" id="A0A1V8TL52"/>
<name>A0A1V8TL52_9PEZI</name>
<proteinExistence type="predicted"/>
<evidence type="ECO:0000313" key="2">
    <source>
        <dbReference type="Proteomes" id="UP000192596"/>
    </source>
</evidence>
<keyword evidence="2" id="KW-1185">Reference proteome</keyword>
<gene>
    <name evidence="1" type="ORF">B0A48_02683</name>
</gene>
<comment type="caution">
    <text evidence="1">The sequence shown here is derived from an EMBL/GenBank/DDBJ whole genome shotgun (WGS) entry which is preliminary data.</text>
</comment>
<reference evidence="2" key="1">
    <citation type="submission" date="2017-03" db="EMBL/GenBank/DDBJ databases">
        <title>Genomes of endolithic fungi from Antarctica.</title>
        <authorList>
            <person name="Coleine C."/>
            <person name="Masonjones S."/>
            <person name="Stajich J.E."/>
        </authorList>
    </citation>
    <scope>NUCLEOTIDE SEQUENCE [LARGE SCALE GENOMIC DNA]</scope>
    <source>
        <strain evidence="2">CCFEE 5527</strain>
    </source>
</reference>